<dbReference type="Pfam" id="PF00700">
    <property type="entry name" value="Flagellin_C"/>
    <property type="match status" value="1"/>
</dbReference>
<evidence type="ECO:0000256" key="4">
    <source>
        <dbReference type="RuleBase" id="RU362073"/>
    </source>
</evidence>
<dbReference type="PANTHER" id="PTHR42792">
    <property type="entry name" value="FLAGELLIN"/>
    <property type="match status" value="1"/>
</dbReference>
<dbReference type="Proteomes" id="UP000580910">
    <property type="component" value="Unassembled WGS sequence"/>
</dbReference>
<keyword evidence="8" id="KW-1185">Reference proteome</keyword>
<dbReference type="RefSeq" id="WP_182540828.1">
    <property type="nucleotide sequence ID" value="NZ_JACGXA010000001.1"/>
</dbReference>
<evidence type="ECO:0000259" key="5">
    <source>
        <dbReference type="Pfam" id="PF00669"/>
    </source>
</evidence>
<keyword evidence="7" id="KW-0966">Cell projection</keyword>
<comment type="caution">
    <text evidence="7">The sequence shown here is derived from an EMBL/GenBank/DDBJ whole genome shotgun (WGS) entry which is preliminary data.</text>
</comment>
<reference evidence="7 8" key="1">
    <citation type="submission" date="2020-07" db="EMBL/GenBank/DDBJ databases">
        <title>Sequencing the genomes of 1000 actinobacteria strains.</title>
        <authorList>
            <person name="Klenk H.-P."/>
        </authorList>
    </citation>
    <scope>NUCLEOTIDE SEQUENCE [LARGE SCALE GENOMIC DNA]</scope>
    <source>
        <strain evidence="7 8">DSM 21349</strain>
    </source>
</reference>
<dbReference type="SUPFAM" id="SSF64518">
    <property type="entry name" value="Phase 1 flagellin"/>
    <property type="match status" value="1"/>
</dbReference>
<comment type="similarity">
    <text evidence="1 4">Belongs to the bacterial flagellin family.</text>
</comment>
<dbReference type="InterPro" id="IPR042187">
    <property type="entry name" value="Flagellin_C_sub2"/>
</dbReference>
<keyword evidence="7" id="KW-0969">Cilium</keyword>
<keyword evidence="3 4" id="KW-0975">Bacterial flagellum</keyword>
<dbReference type="PRINTS" id="PR00207">
    <property type="entry name" value="FLAGELLIN"/>
</dbReference>
<dbReference type="AlphaFoldDB" id="A0A7W3PAQ9"/>
<accession>A0A7W3PAQ9</accession>
<dbReference type="PANTHER" id="PTHR42792:SF2">
    <property type="entry name" value="FLAGELLIN"/>
    <property type="match status" value="1"/>
</dbReference>
<evidence type="ECO:0000256" key="2">
    <source>
        <dbReference type="ARBA" id="ARBA00020110"/>
    </source>
</evidence>
<proteinExistence type="inferred from homology"/>
<dbReference type="Gene3D" id="6.10.10.10">
    <property type="entry name" value="Flagellar export chaperone, C-terminal domain"/>
    <property type="match status" value="1"/>
</dbReference>
<dbReference type="GO" id="GO:0005198">
    <property type="term" value="F:structural molecule activity"/>
    <property type="evidence" value="ECO:0007669"/>
    <property type="project" value="UniProtKB-UniRule"/>
</dbReference>
<evidence type="ECO:0000256" key="3">
    <source>
        <dbReference type="ARBA" id="ARBA00023143"/>
    </source>
</evidence>
<organism evidence="7 8">
    <name type="scientific">Nocardioides ginsengisegetis</name>
    <dbReference type="NCBI Taxonomy" id="661491"/>
    <lineage>
        <taxon>Bacteria</taxon>
        <taxon>Bacillati</taxon>
        <taxon>Actinomycetota</taxon>
        <taxon>Actinomycetes</taxon>
        <taxon>Propionibacteriales</taxon>
        <taxon>Nocardioidaceae</taxon>
        <taxon>Nocardioides</taxon>
    </lineage>
</organism>
<dbReference type="Gene3D" id="3.30.70.2120">
    <property type="match status" value="1"/>
</dbReference>
<dbReference type="GO" id="GO:0005576">
    <property type="term" value="C:extracellular region"/>
    <property type="evidence" value="ECO:0007669"/>
    <property type="project" value="UniProtKB-SubCell"/>
</dbReference>
<feature type="domain" description="Flagellin N-terminal" evidence="5">
    <location>
        <begin position="5"/>
        <end position="141"/>
    </location>
</feature>
<comment type="function">
    <text evidence="4">Flagellin is the subunit protein which polymerizes to form the filaments of bacterial flagella.</text>
</comment>
<evidence type="ECO:0000313" key="7">
    <source>
        <dbReference type="EMBL" id="MBA8805005.1"/>
    </source>
</evidence>
<protein>
    <recommendedName>
        <fullName evidence="2 4">Flagellin</fullName>
    </recommendedName>
</protein>
<comment type="subcellular location">
    <subcellularLocation>
        <location evidence="4">Secreted</location>
    </subcellularLocation>
    <subcellularLocation>
        <location evidence="4">Bacterial flagellum</location>
    </subcellularLocation>
</comment>
<dbReference type="Pfam" id="PF00669">
    <property type="entry name" value="Flagellin_N"/>
    <property type="match status" value="1"/>
</dbReference>
<sequence length="395" mass="40359">MGLRINQNIDALNSYRNLSVTQGQMSKSLEKLSSGFRINRAADDAAGLAISEGLRSQVGGLKVASRNAQDGISVVQTTEGALTEVHSILQRLRDLAVQGGNDSNNSDARNNIKTESDSLVSELDRIGKSTNFNGTKLLDGTTGQLNFQVGADGDANSKISINLAGANVKAIANTLNGGDLTTAGTSFAIANVSTAGGAFTFTSTNNGVATAVTTGNLGAAGSFNSVEGLADALRKDANFASNFTVTVQKDANGAGNGLVISANDGGTLLAADNTAAKIGGAGLASGVAGAPVSGGLNYSTTSNSQASIKMIDAQINSISTARAQLGAYQNRFEHTINNLNVAVENLSASESRIRDTDMASEMMQFTRSQILSQAGTAMLAQANQASQGVLSLLRG</sequence>
<feature type="domain" description="Flagellin C-terminal" evidence="6">
    <location>
        <begin position="308"/>
        <end position="393"/>
    </location>
</feature>
<dbReference type="GO" id="GO:0009288">
    <property type="term" value="C:bacterial-type flagellum"/>
    <property type="evidence" value="ECO:0007669"/>
    <property type="project" value="UniProtKB-SubCell"/>
</dbReference>
<evidence type="ECO:0000259" key="6">
    <source>
        <dbReference type="Pfam" id="PF00700"/>
    </source>
</evidence>
<dbReference type="InterPro" id="IPR001029">
    <property type="entry name" value="Flagellin_N"/>
</dbReference>
<dbReference type="InterPro" id="IPR046358">
    <property type="entry name" value="Flagellin_C"/>
</dbReference>
<keyword evidence="7" id="KW-0282">Flagellum</keyword>
<name>A0A7W3PAQ9_9ACTN</name>
<dbReference type="InterPro" id="IPR001492">
    <property type="entry name" value="Flagellin"/>
</dbReference>
<evidence type="ECO:0000313" key="8">
    <source>
        <dbReference type="Proteomes" id="UP000580910"/>
    </source>
</evidence>
<evidence type="ECO:0000256" key="1">
    <source>
        <dbReference type="ARBA" id="ARBA00005709"/>
    </source>
</evidence>
<dbReference type="Gene3D" id="1.20.1330.10">
    <property type="entry name" value="f41 fragment of flagellin, N-terminal domain"/>
    <property type="match status" value="1"/>
</dbReference>
<gene>
    <name evidence="7" type="ORF">FB382_003296</name>
</gene>
<dbReference type="EMBL" id="JACGXA010000001">
    <property type="protein sequence ID" value="MBA8805005.1"/>
    <property type="molecule type" value="Genomic_DNA"/>
</dbReference>
<keyword evidence="4" id="KW-0964">Secreted</keyword>